<dbReference type="EMBL" id="BMOD01000004">
    <property type="protein sequence ID" value="GGJ30627.1"/>
    <property type="molecule type" value="Genomic_DNA"/>
</dbReference>
<evidence type="ECO:0000259" key="1">
    <source>
        <dbReference type="Pfam" id="PF01337"/>
    </source>
</evidence>
<keyword evidence="3" id="KW-1185">Reference proteome</keyword>
<evidence type="ECO:0000313" key="3">
    <source>
        <dbReference type="Proteomes" id="UP000632222"/>
    </source>
</evidence>
<feature type="domain" description="Barstar (barnase inhibitor)" evidence="1">
    <location>
        <begin position="62"/>
        <end position="126"/>
    </location>
</feature>
<organism evidence="2 3">
    <name type="scientific">Deinococcus roseus</name>
    <dbReference type="NCBI Taxonomy" id="392414"/>
    <lineage>
        <taxon>Bacteria</taxon>
        <taxon>Thermotogati</taxon>
        <taxon>Deinococcota</taxon>
        <taxon>Deinococci</taxon>
        <taxon>Deinococcales</taxon>
        <taxon>Deinococcaceae</taxon>
        <taxon>Deinococcus</taxon>
    </lineage>
</organism>
<dbReference type="Pfam" id="PF01337">
    <property type="entry name" value="Barstar"/>
    <property type="match status" value="1"/>
</dbReference>
<evidence type="ECO:0000313" key="2">
    <source>
        <dbReference type="EMBL" id="GGJ30627.1"/>
    </source>
</evidence>
<protein>
    <recommendedName>
        <fullName evidence="1">Barstar (barnase inhibitor) domain-containing protein</fullName>
    </recommendedName>
</protein>
<reference evidence="3" key="1">
    <citation type="journal article" date="2019" name="Int. J. Syst. Evol. Microbiol.">
        <title>The Global Catalogue of Microorganisms (GCM) 10K type strain sequencing project: providing services to taxonomists for standard genome sequencing and annotation.</title>
        <authorList>
            <consortium name="The Broad Institute Genomics Platform"/>
            <consortium name="The Broad Institute Genome Sequencing Center for Infectious Disease"/>
            <person name="Wu L."/>
            <person name="Ma J."/>
        </authorList>
    </citation>
    <scope>NUCLEOTIDE SEQUENCE [LARGE SCALE GENOMIC DNA]</scope>
    <source>
        <strain evidence="3">JCM 14370</strain>
    </source>
</reference>
<sequence>MLKRPQLRDFVSHLEKTDQNWEWPTVVVDASIKQVWELFDRFGACVFDHQHQHLNPIMLDSSYFGAGFNGFLDCLVSLYDLHLEKITIVHHDFPVLEDEDMYIYFECLQDFCSAWREGNMKIEIVFQMDWREEVERILKKTELI</sequence>
<proteinExistence type="predicted"/>
<gene>
    <name evidence="2" type="ORF">GCM10008938_15900</name>
</gene>
<accession>A0ABQ2CXM5</accession>
<dbReference type="InterPro" id="IPR000468">
    <property type="entry name" value="Barstar"/>
</dbReference>
<dbReference type="Proteomes" id="UP000632222">
    <property type="component" value="Unassembled WGS sequence"/>
</dbReference>
<name>A0ABQ2CXM5_9DEIO</name>
<comment type="caution">
    <text evidence="2">The sequence shown here is derived from an EMBL/GenBank/DDBJ whole genome shotgun (WGS) entry which is preliminary data.</text>
</comment>